<accession>A0A9Q3I0F6</accession>
<proteinExistence type="predicted"/>
<dbReference type="InterPro" id="IPR004242">
    <property type="entry name" value="Transposase_21"/>
</dbReference>
<organism evidence="2 3">
    <name type="scientific">Austropuccinia psidii MF-1</name>
    <dbReference type="NCBI Taxonomy" id="1389203"/>
    <lineage>
        <taxon>Eukaryota</taxon>
        <taxon>Fungi</taxon>
        <taxon>Dikarya</taxon>
        <taxon>Basidiomycota</taxon>
        <taxon>Pucciniomycotina</taxon>
        <taxon>Pucciniomycetes</taxon>
        <taxon>Pucciniales</taxon>
        <taxon>Sphaerophragmiaceae</taxon>
        <taxon>Austropuccinia</taxon>
    </lineage>
</organism>
<reference evidence="2" key="1">
    <citation type="submission" date="2021-03" db="EMBL/GenBank/DDBJ databases">
        <title>Draft genome sequence of rust myrtle Austropuccinia psidii MF-1, a brazilian biotype.</title>
        <authorList>
            <person name="Quecine M.C."/>
            <person name="Pachon D.M.R."/>
            <person name="Bonatelli M.L."/>
            <person name="Correr F.H."/>
            <person name="Franceschini L.M."/>
            <person name="Leite T.F."/>
            <person name="Margarido G.R.A."/>
            <person name="Almeida C.A."/>
            <person name="Ferrarezi J.A."/>
            <person name="Labate C.A."/>
        </authorList>
    </citation>
    <scope>NUCLEOTIDE SEQUENCE</scope>
    <source>
        <strain evidence="2">MF-1</strain>
    </source>
</reference>
<keyword evidence="3" id="KW-1185">Reference proteome</keyword>
<comment type="caution">
    <text evidence="2">The sequence shown here is derived from an EMBL/GenBank/DDBJ whole genome shotgun (WGS) entry which is preliminary data.</text>
</comment>
<dbReference type="OrthoDB" id="3253623at2759"/>
<feature type="region of interest" description="Disordered" evidence="1">
    <location>
        <begin position="82"/>
        <end position="109"/>
    </location>
</feature>
<dbReference type="Proteomes" id="UP000765509">
    <property type="component" value="Unassembled WGS sequence"/>
</dbReference>
<dbReference type="AlphaFoldDB" id="A0A9Q3I0F6"/>
<dbReference type="Pfam" id="PF02992">
    <property type="entry name" value="Transposase_21"/>
    <property type="match status" value="1"/>
</dbReference>
<protein>
    <submittedName>
        <fullName evidence="2">Uncharacterized protein</fullName>
    </submittedName>
</protein>
<name>A0A9Q3I0F6_9BASI</name>
<evidence type="ECO:0000256" key="1">
    <source>
        <dbReference type="SAM" id="MobiDB-lite"/>
    </source>
</evidence>
<dbReference type="EMBL" id="AVOT02029818">
    <property type="protein sequence ID" value="MBW0522792.1"/>
    <property type="molecule type" value="Genomic_DNA"/>
</dbReference>
<evidence type="ECO:0000313" key="3">
    <source>
        <dbReference type="Proteomes" id="UP000765509"/>
    </source>
</evidence>
<gene>
    <name evidence="2" type="ORF">O181_062507</name>
</gene>
<evidence type="ECO:0000313" key="2">
    <source>
        <dbReference type="EMBL" id="MBW0522792.1"/>
    </source>
</evidence>
<sequence length="387" mass="44211">MSTPCYSSMHICMCQHCSTQTNSSPEGDRKAVSFKPFQYKQHIKKLKSANEPKYISNIPTSASRSECPQILWDQIFPTDPSQLTQSTFSTPPGLKSTAQKPYRSSQNLPPQDLGTIISAIISLRYNIPHRASHIFNPTLNLLIESSISSSGGHPAPAFHIPQYLSTIFEHLQLEPLIENNICCTQFFFLNGLTESVTTDQPHCQRHNEPNDNDPSCTQSLGKFINSFEAHTQNTTNIKQEFIPTKHLIYQPFKNWLSRFLQWPVIMEILHQHQKSQIPKGSPKCDIWDVLVWRRFTGTININDPPFMSITRALAFLIYVDWFNAHRNSSQLARIGPIMLICLNLPPTERLKPENVYVSVIIPGPKEQTSLQLNYLLMPLINELKELW</sequence>